<dbReference type="GO" id="GO:0008671">
    <property type="term" value="F:2-dehydro-3-deoxygalactonokinase activity"/>
    <property type="evidence" value="ECO:0007669"/>
    <property type="project" value="InterPro"/>
</dbReference>
<dbReference type="RefSeq" id="WP_053010092.1">
    <property type="nucleotide sequence ID" value="NZ_CWJI01000013.1"/>
</dbReference>
<keyword evidence="1" id="KW-0808">Transferase</keyword>
<name>A0A0H5LZZ4_YERIN</name>
<dbReference type="Gene3D" id="3.30.420.300">
    <property type="entry name" value="2-keto-3-deoxy-galactonokinase, substrate binding domain"/>
    <property type="match status" value="1"/>
</dbReference>
<protein>
    <submittedName>
        <fullName evidence="1">2-keto-3-deoxy-galactonokinase</fullName>
    </submittedName>
</protein>
<dbReference type="Gene3D" id="3.30.420.310">
    <property type="entry name" value="2-keto-3-deoxy-galactonokinase, C-terminal domain"/>
    <property type="match status" value="1"/>
</dbReference>
<dbReference type="SUPFAM" id="SSF53067">
    <property type="entry name" value="Actin-like ATPase domain"/>
    <property type="match status" value="1"/>
</dbReference>
<accession>A0A0H5LZZ4</accession>
<gene>
    <name evidence="1" type="ORF">ERS008476_03428</name>
</gene>
<dbReference type="CDD" id="cd24012">
    <property type="entry name" value="ASKHA_NBD_KDGal-kinase"/>
    <property type="match status" value="1"/>
</dbReference>
<dbReference type="EMBL" id="CWJI01000013">
    <property type="protein sequence ID" value="CRY56387.1"/>
    <property type="molecule type" value="Genomic_DNA"/>
</dbReference>
<dbReference type="GO" id="GO:0034194">
    <property type="term" value="P:D-galactonate catabolic process"/>
    <property type="evidence" value="ECO:0007669"/>
    <property type="project" value="InterPro"/>
</dbReference>
<dbReference type="InterPro" id="IPR007729">
    <property type="entry name" value="DGOK"/>
</dbReference>
<sequence length="330" mass="35475">MYVITIDTGTTNTRVSVWKDDGIIAQSFQAVGVRDTAISGSKDTLMNAVKAAIDDAMKQANISYHDPLILLSSGMITSNVGLYELAHQIAPAGVAELAQGMVKVDMPEVAEQPIWFVPGVRNNTELVTAENVEAMDIMRGEETEVIGVIQSLDLQGPALIILPGSHSKFVRIDAENRITGCVTTIGGELLDVITQNTILASSLQHGFADEIDEGALLEGSRTCQKVGLSRSCFSVRILDMFAHQSKNEKANFLLGAVLSSDISAIKNSDALNITSDMTIVIGGKKILKEAFATLINDDAFFTGEIRVIEDNPKPLSGLGILELARFKQLL</sequence>
<dbReference type="InterPro" id="IPR042258">
    <property type="entry name" value="DGOK_N"/>
</dbReference>
<proteinExistence type="predicted"/>
<evidence type="ECO:0000313" key="2">
    <source>
        <dbReference type="Proteomes" id="UP000043316"/>
    </source>
</evidence>
<organism evidence="1 2">
    <name type="scientific">Yersinia intermedia</name>
    <dbReference type="NCBI Taxonomy" id="631"/>
    <lineage>
        <taxon>Bacteria</taxon>
        <taxon>Pseudomonadati</taxon>
        <taxon>Pseudomonadota</taxon>
        <taxon>Gammaproteobacteria</taxon>
        <taxon>Enterobacterales</taxon>
        <taxon>Yersiniaceae</taxon>
        <taxon>Yersinia</taxon>
    </lineage>
</organism>
<dbReference type="InterPro" id="IPR042257">
    <property type="entry name" value="DGOK_C"/>
</dbReference>
<reference evidence="2" key="1">
    <citation type="submission" date="2015-03" db="EMBL/GenBank/DDBJ databases">
        <authorList>
            <consortium name="Pathogen Informatics"/>
        </authorList>
    </citation>
    <scope>NUCLEOTIDE SEQUENCE [LARGE SCALE GENOMIC DNA]</scope>
    <source>
        <strain evidence="2">R148</strain>
    </source>
</reference>
<dbReference type="Pfam" id="PF05035">
    <property type="entry name" value="DGOK"/>
    <property type="match status" value="1"/>
</dbReference>
<dbReference type="AlphaFoldDB" id="A0A0H5LZZ4"/>
<dbReference type="Proteomes" id="UP000043316">
    <property type="component" value="Unassembled WGS sequence"/>
</dbReference>
<dbReference type="InterPro" id="IPR043129">
    <property type="entry name" value="ATPase_NBD"/>
</dbReference>
<evidence type="ECO:0000313" key="1">
    <source>
        <dbReference type="EMBL" id="CRY56387.1"/>
    </source>
</evidence>
<keyword evidence="1" id="KW-0418">Kinase</keyword>